<feature type="region of interest" description="Disordered" evidence="4">
    <location>
        <begin position="41"/>
        <end position="105"/>
    </location>
</feature>
<feature type="compositionally biased region" description="Low complexity" evidence="4">
    <location>
        <begin position="350"/>
        <end position="368"/>
    </location>
</feature>
<comment type="caution">
    <text evidence="6">The sequence shown here is derived from an EMBL/GenBank/DDBJ whole genome shotgun (WGS) entry which is preliminary data.</text>
</comment>
<dbReference type="GO" id="GO:0008725">
    <property type="term" value="F:DNA-3-methyladenine glycosylase activity"/>
    <property type="evidence" value="ECO:0007669"/>
    <property type="project" value="TreeGrafter"/>
</dbReference>
<dbReference type="PANTHER" id="PTHR43003:SF5">
    <property type="entry name" value="DNA-3-METHYLADENINE GLYCOSYLASE"/>
    <property type="match status" value="1"/>
</dbReference>
<dbReference type="Gene3D" id="1.10.340.30">
    <property type="entry name" value="Hypothetical protein, domain 2"/>
    <property type="match status" value="1"/>
</dbReference>
<evidence type="ECO:0000256" key="4">
    <source>
        <dbReference type="SAM" id="MobiDB-lite"/>
    </source>
</evidence>
<feature type="compositionally biased region" description="Low complexity" evidence="4">
    <location>
        <begin position="44"/>
        <end position="55"/>
    </location>
</feature>
<evidence type="ECO:0000313" key="7">
    <source>
        <dbReference type="Proteomes" id="UP001182556"/>
    </source>
</evidence>
<dbReference type="InterPro" id="IPR051912">
    <property type="entry name" value="Alkylbase_DNA_Glycosylase/TA"/>
</dbReference>
<gene>
    <name evidence="6" type="ORF">DB88DRAFT_489054</name>
</gene>
<dbReference type="EMBL" id="JAODAN010000005">
    <property type="protein sequence ID" value="KAK1924089.1"/>
    <property type="molecule type" value="Genomic_DNA"/>
</dbReference>
<dbReference type="SUPFAM" id="SSF48150">
    <property type="entry name" value="DNA-glycosylase"/>
    <property type="match status" value="1"/>
</dbReference>
<feature type="region of interest" description="Disordered" evidence="4">
    <location>
        <begin position="1"/>
        <end position="29"/>
    </location>
</feature>
<dbReference type="Proteomes" id="UP001182556">
    <property type="component" value="Unassembled WGS sequence"/>
</dbReference>
<dbReference type="InterPro" id="IPR011257">
    <property type="entry name" value="DNA_glycosylase"/>
</dbReference>
<comment type="similarity">
    <text evidence="1">Belongs to the alkylbase DNA glycosidase AlkA family.</text>
</comment>
<feature type="domain" description="HhH-GPD" evidence="5">
    <location>
        <begin position="159"/>
        <end position="324"/>
    </location>
</feature>
<name>A0AAD9FP27_PAPLA</name>
<dbReference type="GO" id="GO:0006285">
    <property type="term" value="P:base-excision repair, AP site formation"/>
    <property type="evidence" value="ECO:0007669"/>
    <property type="project" value="TreeGrafter"/>
</dbReference>
<organism evidence="6 7">
    <name type="scientific">Papiliotrema laurentii</name>
    <name type="common">Cryptococcus laurentii</name>
    <dbReference type="NCBI Taxonomy" id="5418"/>
    <lineage>
        <taxon>Eukaryota</taxon>
        <taxon>Fungi</taxon>
        <taxon>Dikarya</taxon>
        <taxon>Basidiomycota</taxon>
        <taxon>Agaricomycotina</taxon>
        <taxon>Tremellomycetes</taxon>
        <taxon>Tremellales</taxon>
        <taxon>Rhynchogastremaceae</taxon>
        <taxon>Papiliotrema</taxon>
    </lineage>
</organism>
<evidence type="ECO:0000256" key="1">
    <source>
        <dbReference type="ARBA" id="ARBA00010817"/>
    </source>
</evidence>
<dbReference type="Gene3D" id="1.10.1670.40">
    <property type="match status" value="2"/>
</dbReference>
<dbReference type="AlphaFoldDB" id="A0AAD9FP27"/>
<dbReference type="SMART" id="SM00478">
    <property type="entry name" value="ENDO3c"/>
    <property type="match status" value="1"/>
</dbReference>
<keyword evidence="6" id="KW-0326">Glycosidase</keyword>
<dbReference type="GO" id="GO:0006307">
    <property type="term" value="P:DNA alkylation repair"/>
    <property type="evidence" value="ECO:0007669"/>
    <property type="project" value="TreeGrafter"/>
</dbReference>
<evidence type="ECO:0000259" key="5">
    <source>
        <dbReference type="SMART" id="SM00478"/>
    </source>
</evidence>
<dbReference type="CDD" id="cd00056">
    <property type="entry name" value="ENDO3c"/>
    <property type="match status" value="1"/>
</dbReference>
<evidence type="ECO:0000313" key="6">
    <source>
        <dbReference type="EMBL" id="KAK1924089.1"/>
    </source>
</evidence>
<evidence type="ECO:0000256" key="2">
    <source>
        <dbReference type="ARBA" id="ARBA00022763"/>
    </source>
</evidence>
<proteinExistence type="inferred from homology"/>
<dbReference type="GO" id="GO:0032131">
    <property type="term" value="F:alkylated DNA binding"/>
    <property type="evidence" value="ECO:0007669"/>
    <property type="project" value="TreeGrafter"/>
</dbReference>
<keyword evidence="6" id="KW-0378">Hydrolase</keyword>
<dbReference type="FunFam" id="1.10.340.30:FF:000004">
    <property type="entry name" value="DNA-3-methyladenine glycosylase II"/>
    <property type="match status" value="1"/>
</dbReference>
<keyword evidence="2" id="KW-0227">DNA damage</keyword>
<feature type="region of interest" description="Disordered" evidence="4">
    <location>
        <begin position="337"/>
        <end position="376"/>
    </location>
</feature>
<evidence type="ECO:0000256" key="3">
    <source>
        <dbReference type="ARBA" id="ARBA00023204"/>
    </source>
</evidence>
<dbReference type="PANTHER" id="PTHR43003">
    <property type="entry name" value="DNA-3-METHYLADENINE GLYCOSYLASE"/>
    <property type="match status" value="1"/>
</dbReference>
<dbReference type="GO" id="GO:0005634">
    <property type="term" value="C:nucleus"/>
    <property type="evidence" value="ECO:0007669"/>
    <property type="project" value="TreeGrafter"/>
</dbReference>
<reference evidence="6" key="1">
    <citation type="submission" date="2023-02" db="EMBL/GenBank/DDBJ databases">
        <title>Identification and recombinant expression of a fungal hydrolase from Papiliotrema laurentii that hydrolyzes apple cutin and clears colloidal polyester polyurethane.</title>
        <authorList>
            <consortium name="DOE Joint Genome Institute"/>
            <person name="Roman V.A."/>
            <person name="Bojanowski C."/>
            <person name="Crable B.R."/>
            <person name="Wagner D.N."/>
            <person name="Hung C.S."/>
            <person name="Nadeau L.J."/>
            <person name="Schratz L."/>
            <person name="Haridas S."/>
            <person name="Pangilinan J."/>
            <person name="Lipzen A."/>
            <person name="Na H."/>
            <person name="Yan M."/>
            <person name="Ng V."/>
            <person name="Grigoriev I.V."/>
            <person name="Spatafora J.W."/>
            <person name="Barlow D."/>
            <person name="Biffinger J."/>
            <person name="Kelley-Loughnane N."/>
            <person name="Varaljay V.A."/>
            <person name="Crookes-Goodson W.J."/>
        </authorList>
    </citation>
    <scope>NUCLEOTIDE SEQUENCE</scope>
    <source>
        <strain evidence="6">5307AH</strain>
    </source>
</reference>
<dbReference type="GO" id="GO:0043916">
    <property type="term" value="F:DNA-7-methylguanine glycosylase activity"/>
    <property type="evidence" value="ECO:0007669"/>
    <property type="project" value="TreeGrafter"/>
</dbReference>
<keyword evidence="7" id="KW-1185">Reference proteome</keyword>
<dbReference type="GO" id="GO:0032993">
    <property type="term" value="C:protein-DNA complex"/>
    <property type="evidence" value="ECO:0007669"/>
    <property type="project" value="TreeGrafter"/>
</dbReference>
<protein>
    <submittedName>
        <fullName evidence="6">DNA-3-methyladenine glycosidase</fullName>
    </submittedName>
</protein>
<dbReference type="Pfam" id="PF00730">
    <property type="entry name" value="HhH-GPD"/>
    <property type="match status" value="1"/>
</dbReference>
<accession>A0AAD9FP27</accession>
<feature type="compositionally biased region" description="Polar residues" evidence="4">
    <location>
        <begin position="72"/>
        <end position="81"/>
    </location>
</feature>
<sequence>MTRQTRSRSAKTQTEVVKSTRDDMSTGTTKVVRNIASTAKKRAAGGAASATLSASFQEVKPQAKKRKPGNIAATQTSNTPPVENESVAAPARRQSNHEPSAYTPTLLPPTLSFSLPEAISHLTLHDPRFGNFFTHVPCKPFQSPLEAIDPFKTLVTSIIGQQVSWMAARAITKRFRELFGFDDEDGFPSPNDVAKEEVLRLKGVGLSTRKAEYVICLAQHFVEGRLSTELLRDGTDEEVSKALIAVRGIGQWTVDMFLMFSLRRPDVLPVGDLGVQKGLLRWALAAHDALPKSKSGKVAEEARKKYGLGPKDVVRDQVDQTGSGEIDTVVQDRAATPTFQQNGVPPTPSTPTNASTAPPHLAALHTPAGASDPVPLGTPNTPGLQTAPAGTGVRDNNDTEIKPDEVLETASKVLPPPAPETFLDPITSHPDWNPHRLAPLEDGLSVEVMRSRLGGKKAKGGAYLTPAEMDSLTRGWKPYRSLGVYYMWPAGEEF</sequence>
<keyword evidence="3" id="KW-0234">DNA repair</keyword>
<dbReference type="InterPro" id="IPR003265">
    <property type="entry name" value="HhH-GPD_domain"/>
</dbReference>